<dbReference type="EMBL" id="AP025226">
    <property type="protein sequence ID" value="BDB98774.1"/>
    <property type="molecule type" value="Genomic_DNA"/>
</dbReference>
<dbReference type="Gene3D" id="3.50.50.60">
    <property type="entry name" value="FAD/NAD(P)-binding domain"/>
    <property type="match status" value="2"/>
</dbReference>
<sequence length="432" mass="49123">MKTYDVIIIGGGHNGLVASIYLAMKGLKTLVVEERKKLGGMADTAEYKGVKYSRASYVLGLFPRRIQDEIEVEFPVIESDYIEVFVTESKKVVKVWRDRDKRIQEFEKLGEKKYSKLDEFILSSRKLLEEKFTYVITPPSIEEIKQSNELLLEKTETILREYLDNYEELYPIFSYDFMLSQPSYLFVYFFSTDWKILKGGMGTVGEVLSKRAKELGVDIITGSKVSEITIKNGEVRGVILQGGERIESKSVLFTGNPLLLENLTNGEVKVDVHSPPAGYGRYNIILKDMVKINDPLKIDYFKGLIVLPQGEITIPSVVDETLNGHVITVMGTMEGLEEFFPDIKEKTEYVDKVNWRVVEKEYDNPYGNPNHLPMYSSYLFDNRPKKGWGYRTPIKGLYIGGSGAYPGGQVTGIPGRNAAMTIIYDMTKNNKY</sequence>
<reference evidence="2 3" key="1">
    <citation type="journal article" date="2022" name="Microbiol. Resour. Announc.">
        <title>Complete Genome Sequence of the Hyperthermophilic and Acidophilic Archaeon Saccharolobus caldissimus Strain HS-3T.</title>
        <authorList>
            <person name="Sakai H.D."/>
            <person name="Kurosawa N."/>
        </authorList>
    </citation>
    <scope>NUCLEOTIDE SEQUENCE [LARGE SCALE GENOMIC DNA]</scope>
    <source>
        <strain evidence="2 3">JCM32116</strain>
    </source>
</reference>
<dbReference type="InterPro" id="IPR006076">
    <property type="entry name" value="FAD-dep_OxRdtase"/>
</dbReference>
<dbReference type="PRINTS" id="PR00411">
    <property type="entry name" value="PNDRDTASEI"/>
</dbReference>
<dbReference type="Proteomes" id="UP001319921">
    <property type="component" value="Chromosome"/>
</dbReference>
<organism evidence="2 3">
    <name type="scientific">Saccharolobus caldissimus</name>
    <dbReference type="NCBI Taxonomy" id="1702097"/>
    <lineage>
        <taxon>Archaea</taxon>
        <taxon>Thermoproteota</taxon>
        <taxon>Thermoprotei</taxon>
        <taxon>Sulfolobales</taxon>
        <taxon>Sulfolobaceae</taxon>
        <taxon>Saccharolobus</taxon>
    </lineage>
</organism>
<proteinExistence type="predicted"/>
<dbReference type="KEGG" id="scas:SACC_17910"/>
<dbReference type="PANTHER" id="PTHR10668">
    <property type="entry name" value="PHYTOENE DEHYDROGENASE"/>
    <property type="match status" value="1"/>
</dbReference>
<dbReference type="GeneID" id="68866520"/>
<protein>
    <submittedName>
        <fullName evidence="2">FAD-dependent oxidoreductase</fullName>
    </submittedName>
</protein>
<gene>
    <name evidence="2" type="ORF">SACC_17910</name>
</gene>
<evidence type="ECO:0000313" key="3">
    <source>
        <dbReference type="Proteomes" id="UP001319921"/>
    </source>
</evidence>
<feature type="domain" description="FAD dependent oxidoreductase" evidence="1">
    <location>
        <begin position="5"/>
        <end position="314"/>
    </location>
</feature>
<evidence type="ECO:0000259" key="1">
    <source>
        <dbReference type="Pfam" id="PF01266"/>
    </source>
</evidence>
<dbReference type="RefSeq" id="WP_229569144.1">
    <property type="nucleotide sequence ID" value="NZ_AP025226.1"/>
</dbReference>
<dbReference type="Pfam" id="PF01266">
    <property type="entry name" value="DAO"/>
    <property type="match status" value="1"/>
</dbReference>
<evidence type="ECO:0000313" key="2">
    <source>
        <dbReference type="EMBL" id="BDB98774.1"/>
    </source>
</evidence>
<dbReference type="SUPFAM" id="SSF51905">
    <property type="entry name" value="FAD/NAD(P)-binding domain"/>
    <property type="match status" value="1"/>
</dbReference>
<dbReference type="InterPro" id="IPR036188">
    <property type="entry name" value="FAD/NAD-bd_sf"/>
</dbReference>
<keyword evidence="3" id="KW-1185">Reference proteome</keyword>
<accession>A0AAQ4CSJ3</accession>
<dbReference type="PANTHER" id="PTHR10668:SF103">
    <property type="entry name" value="PYRIDINE NUCLEOTIDE-DISULFIDE OXIDOREDUCTASE DOMAIN-CONTAINING PROTEIN 2"/>
    <property type="match status" value="1"/>
</dbReference>
<dbReference type="AlphaFoldDB" id="A0AAQ4CSJ3"/>
<name>A0AAQ4CSJ3_9CREN</name>